<gene>
    <name evidence="1" type="ORF">DILT_LOCUS3467</name>
</gene>
<accession>A0A3P6T631</accession>
<name>A0A3P6T631_DIBLA</name>
<protein>
    <submittedName>
        <fullName evidence="1">Uncharacterized protein</fullName>
    </submittedName>
</protein>
<dbReference type="AlphaFoldDB" id="A0A3P6T631"/>
<organism evidence="1 2">
    <name type="scientific">Dibothriocephalus latus</name>
    <name type="common">Fish tapeworm</name>
    <name type="synonym">Diphyllobothrium latum</name>
    <dbReference type="NCBI Taxonomy" id="60516"/>
    <lineage>
        <taxon>Eukaryota</taxon>
        <taxon>Metazoa</taxon>
        <taxon>Spiralia</taxon>
        <taxon>Lophotrochozoa</taxon>
        <taxon>Platyhelminthes</taxon>
        <taxon>Cestoda</taxon>
        <taxon>Eucestoda</taxon>
        <taxon>Diphyllobothriidea</taxon>
        <taxon>Diphyllobothriidae</taxon>
        <taxon>Dibothriocephalus</taxon>
    </lineage>
</organism>
<evidence type="ECO:0000313" key="1">
    <source>
        <dbReference type="EMBL" id="VDK83492.1"/>
    </source>
</evidence>
<reference evidence="1 2" key="1">
    <citation type="submission" date="2018-11" db="EMBL/GenBank/DDBJ databases">
        <authorList>
            <consortium name="Pathogen Informatics"/>
        </authorList>
    </citation>
    <scope>NUCLEOTIDE SEQUENCE [LARGE SCALE GENOMIC DNA]</scope>
</reference>
<proteinExistence type="predicted"/>
<dbReference type="OrthoDB" id="2148946at2759"/>
<dbReference type="EMBL" id="UYRU01043709">
    <property type="protein sequence ID" value="VDK83492.1"/>
    <property type="molecule type" value="Genomic_DNA"/>
</dbReference>
<evidence type="ECO:0000313" key="2">
    <source>
        <dbReference type="Proteomes" id="UP000281553"/>
    </source>
</evidence>
<keyword evidence="2" id="KW-1185">Reference proteome</keyword>
<dbReference type="Proteomes" id="UP000281553">
    <property type="component" value="Unassembled WGS sequence"/>
</dbReference>
<sequence>MMKNAETITYEFSSKHISDPTFKDVRRKMEGHRAEFLRKMKDDCTSRSIVMVIQQPISTLHEYNLFSSRGCPPSIPDTSDQSQLGSILSRADLRINHSFQLYSAPTESKEGCNDSLSLDGQILRGDMEISSWNATKVKEWMNDHKINWENTENLNGQDLCFLKRLRNEAPEFFYKMASEKWRITSVSALRKLTNSLESL</sequence>